<evidence type="ECO:0000313" key="2">
    <source>
        <dbReference type="EMBL" id="EXK76140.1"/>
    </source>
</evidence>
<sequence>MPLQAHDVASGQHPVAAAIGRGRGAGCQAVGGIVRRRRSHCRRSRIRQYGRARRTGRRAPAWWCRFGDPPDRRAKECDDEKRDHSRLKRDLLYG</sequence>
<dbReference type="Proteomes" id="UP000030663">
    <property type="component" value="Unassembled WGS sequence"/>
</dbReference>
<dbReference type="EMBL" id="KI979591">
    <property type="protein sequence ID" value="EXK76140.1"/>
    <property type="molecule type" value="Genomic_DNA"/>
</dbReference>
<evidence type="ECO:0000313" key="3">
    <source>
        <dbReference type="Proteomes" id="UP000030663"/>
    </source>
</evidence>
<proteinExistence type="predicted"/>
<name>X0B1Z9_FUSOX</name>
<feature type="region of interest" description="Disordered" evidence="1">
    <location>
        <begin position="70"/>
        <end position="94"/>
    </location>
</feature>
<dbReference type="HOGENOM" id="CLU_2386224_0_0_1"/>
<reference evidence="2 3" key="1">
    <citation type="submission" date="2011-11" db="EMBL/GenBank/DDBJ databases">
        <title>The Genome Sequence of Fusarium oxysporum PHW815.</title>
        <authorList>
            <consortium name="The Broad Institute Genome Sequencing Platform"/>
            <person name="Ma L.-J."/>
            <person name="Gale L.R."/>
            <person name="Schwartz D.C."/>
            <person name="Zhou S."/>
            <person name="Corby-Kistler H."/>
            <person name="Young S.K."/>
            <person name="Zeng Q."/>
            <person name="Gargeya S."/>
            <person name="Fitzgerald M."/>
            <person name="Haas B."/>
            <person name="Abouelleil A."/>
            <person name="Alvarado L."/>
            <person name="Arachchi H.M."/>
            <person name="Berlin A."/>
            <person name="Brown A."/>
            <person name="Chapman S.B."/>
            <person name="Chen Z."/>
            <person name="Dunbar C."/>
            <person name="Freedman E."/>
            <person name="Gearin G."/>
            <person name="Goldberg J."/>
            <person name="Griggs A."/>
            <person name="Gujja S."/>
            <person name="Heiman D."/>
            <person name="Howarth C."/>
            <person name="Larson L."/>
            <person name="Lui A."/>
            <person name="MacDonald P.J.P."/>
            <person name="Montmayeur A."/>
            <person name="Murphy C."/>
            <person name="Neiman D."/>
            <person name="Pearson M."/>
            <person name="Priest M."/>
            <person name="Roberts A."/>
            <person name="Saif S."/>
            <person name="Shea T."/>
            <person name="Shenoy N."/>
            <person name="Sisk P."/>
            <person name="Stolte C."/>
            <person name="Sykes S."/>
            <person name="Wortman J."/>
            <person name="Nusbaum C."/>
            <person name="Birren B."/>
        </authorList>
    </citation>
    <scope>NUCLEOTIDE SEQUENCE [LARGE SCALE GENOMIC DNA]</scope>
    <source>
        <strain evidence="2 3">54005</strain>
    </source>
</reference>
<accession>X0B1Z9</accession>
<gene>
    <name evidence="2" type="ORF">FOQG_19102</name>
</gene>
<dbReference type="AlphaFoldDB" id="X0B1Z9"/>
<protein>
    <submittedName>
        <fullName evidence="2">Uncharacterized protein</fullName>
    </submittedName>
</protein>
<evidence type="ECO:0000256" key="1">
    <source>
        <dbReference type="SAM" id="MobiDB-lite"/>
    </source>
</evidence>
<keyword evidence="3" id="KW-1185">Reference proteome</keyword>
<organism evidence="2 3">
    <name type="scientific">Fusarium oxysporum f. sp. raphani 54005</name>
    <dbReference type="NCBI Taxonomy" id="1089458"/>
    <lineage>
        <taxon>Eukaryota</taxon>
        <taxon>Fungi</taxon>
        <taxon>Dikarya</taxon>
        <taxon>Ascomycota</taxon>
        <taxon>Pezizomycotina</taxon>
        <taxon>Sordariomycetes</taxon>
        <taxon>Hypocreomycetidae</taxon>
        <taxon>Hypocreales</taxon>
        <taxon>Nectriaceae</taxon>
        <taxon>Fusarium</taxon>
        <taxon>Fusarium oxysporum species complex</taxon>
    </lineage>
</organism>